<dbReference type="SUPFAM" id="SSF141523">
    <property type="entry name" value="L,D-transpeptidase catalytic domain-like"/>
    <property type="match status" value="1"/>
</dbReference>
<comment type="similarity">
    <text evidence="2">Belongs to the YkuD family.</text>
</comment>
<dbReference type="Proteomes" id="UP000327424">
    <property type="component" value="Chromosome"/>
</dbReference>
<dbReference type="RefSeq" id="WP_019441866.1">
    <property type="nucleotide sequence ID" value="NZ_ALOE01000022.1"/>
</dbReference>
<dbReference type="PROSITE" id="PS52029">
    <property type="entry name" value="LD_TPASE"/>
    <property type="match status" value="1"/>
</dbReference>
<proteinExistence type="inferred from homology"/>
<evidence type="ECO:0000313" key="9">
    <source>
        <dbReference type="EMBL" id="QFI37969.1"/>
    </source>
</evidence>
<reference evidence="9 10" key="1">
    <citation type="submission" date="2019-09" db="EMBL/GenBank/DDBJ databases">
        <title>Hybrid Assembly of the complete Genome of the Deep-Sea Bacterium Moritella marina from long Nanopore and Illumina reads.</title>
        <authorList>
            <person name="Magin S."/>
            <person name="Georgoulis A."/>
            <person name="Papadimitriou K."/>
            <person name="Iliakis G."/>
            <person name="Vorgias C.E."/>
        </authorList>
    </citation>
    <scope>NUCLEOTIDE SEQUENCE [LARGE SCALE GENOMIC DNA]</scope>
    <source>
        <strain evidence="9 10">MP-1</strain>
    </source>
</reference>
<sequence length="179" mass="20170">MRFNRANFWLTANNFTTMLQFLFLSTFVLFSSNSLASLQLQADYVLVNKSARTLLLLKDNQIIKSYSISLGKNPIGAKRQRGDKKTPEGIYNIDFKNRQSKFHLSLHINYPNQLDKQHSGKDNLDPGGSIYIHGLPNKKRNAGLLIGSDWTNGCIAVSNKEIRDIAKYVPDGTPIEITP</sequence>
<dbReference type="EMBL" id="CP044399">
    <property type="protein sequence ID" value="QFI37969.1"/>
    <property type="molecule type" value="Genomic_DNA"/>
</dbReference>
<dbReference type="KEGG" id="mmaa:FR932_08950"/>
<gene>
    <name evidence="9" type="ORF">FR932_08950</name>
</gene>
<evidence type="ECO:0000256" key="6">
    <source>
        <dbReference type="ARBA" id="ARBA00023316"/>
    </source>
</evidence>
<evidence type="ECO:0000256" key="3">
    <source>
        <dbReference type="ARBA" id="ARBA00022679"/>
    </source>
</evidence>
<dbReference type="Pfam" id="PF03734">
    <property type="entry name" value="YkuD"/>
    <property type="match status" value="1"/>
</dbReference>
<evidence type="ECO:0000256" key="2">
    <source>
        <dbReference type="ARBA" id="ARBA00005992"/>
    </source>
</evidence>
<keyword evidence="4 7" id="KW-0133">Cell shape</keyword>
<dbReference type="InterPro" id="IPR038063">
    <property type="entry name" value="Transpep_catalytic_dom"/>
</dbReference>
<dbReference type="AlphaFoldDB" id="A0A5J6WIJ0"/>
<dbReference type="GO" id="GO:0004180">
    <property type="term" value="F:carboxypeptidase activity"/>
    <property type="evidence" value="ECO:0007669"/>
    <property type="project" value="UniProtKB-ARBA"/>
</dbReference>
<dbReference type="GO" id="GO:0009252">
    <property type="term" value="P:peptidoglycan biosynthetic process"/>
    <property type="evidence" value="ECO:0007669"/>
    <property type="project" value="UniProtKB-UniPathway"/>
</dbReference>
<dbReference type="PANTHER" id="PTHR36699:SF1">
    <property type="entry name" value="L,D-TRANSPEPTIDASE YAFK-RELATED"/>
    <property type="match status" value="1"/>
</dbReference>
<evidence type="ECO:0000259" key="8">
    <source>
        <dbReference type="PROSITE" id="PS52029"/>
    </source>
</evidence>
<keyword evidence="10" id="KW-1185">Reference proteome</keyword>
<evidence type="ECO:0000256" key="7">
    <source>
        <dbReference type="PROSITE-ProRule" id="PRU01373"/>
    </source>
</evidence>
<evidence type="ECO:0000256" key="4">
    <source>
        <dbReference type="ARBA" id="ARBA00022960"/>
    </source>
</evidence>
<feature type="domain" description="L,D-TPase catalytic" evidence="8">
    <location>
        <begin position="43"/>
        <end position="178"/>
    </location>
</feature>
<accession>A0A5J6WIJ0</accession>
<evidence type="ECO:0000256" key="1">
    <source>
        <dbReference type="ARBA" id="ARBA00004752"/>
    </source>
</evidence>
<dbReference type="PANTHER" id="PTHR36699">
    <property type="entry name" value="LD-TRANSPEPTIDASE"/>
    <property type="match status" value="1"/>
</dbReference>
<dbReference type="GO" id="GO:0016740">
    <property type="term" value="F:transferase activity"/>
    <property type="evidence" value="ECO:0007669"/>
    <property type="project" value="UniProtKB-KW"/>
</dbReference>
<dbReference type="GO" id="GO:0008360">
    <property type="term" value="P:regulation of cell shape"/>
    <property type="evidence" value="ECO:0007669"/>
    <property type="project" value="UniProtKB-UniRule"/>
</dbReference>
<keyword evidence="3" id="KW-0808">Transferase</keyword>
<feature type="active site" description="Proton donor/acceptor" evidence="7">
    <location>
        <position position="133"/>
    </location>
</feature>
<dbReference type="UniPathway" id="UPA00219"/>
<comment type="pathway">
    <text evidence="1 7">Cell wall biogenesis; peptidoglycan biosynthesis.</text>
</comment>
<dbReference type="OrthoDB" id="9809748at2"/>
<organism evidence="9 10">
    <name type="scientific">Moritella marina ATCC 15381</name>
    <dbReference type="NCBI Taxonomy" id="1202962"/>
    <lineage>
        <taxon>Bacteria</taxon>
        <taxon>Pseudomonadati</taxon>
        <taxon>Pseudomonadota</taxon>
        <taxon>Gammaproteobacteria</taxon>
        <taxon>Alteromonadales</taxon>
        <taxon>Moritellaceae</taxon>
        <taxon>Moritella</taxon>
    </lineage>
</organism>
<feature type="active site" description="Nucleophile" evidence="7">
    <location>
        <position position="154"/>
    </location>
</feature>
<dbReference type="InterPro" id="IPR005490">
    <property type="entry name" value="LD_TPept_cat_dom"/>
</dbReference>
<keyword evidence="6 7" id="KW-0961">Cell wall biogenesis/degradation</keyword>
<dbReference type="GO" id="GO:0071555">
    <property type="term" value="P:cell wall organization"/>
    <property type="evidence" value="ECO:0007669"/>
    <property type="project" value="UniProtKB-UniRule"/>
</dbReference>
<evidence type="ECO:0000313" key="10">
    <source>
        <dbReference type="Proteomes" id="UP000327424"/>
    </source>
</evidence>
<evidence type="ECO:0000256" key="5">
    <source>
        <dbReference type="ARBA" id="ARBA00022984"/>
    </source>
</evidence>
<name>A0A5J6WIJ0_MORMI</name>
<dbReference type="CDD" id="cd16913">
    <property type="entry name" value="YkuD_like"/>
    <property type="match status" value="1"/>
</dbReference>
<keyword evidence="5 7" id="KW-0573">Peptidoglycan synthesis</keyword>
<dbReference type="Gene3D" id="2.40.440.10">
    <property type="entry name" value="L,D-transpeptidase catalytic domain-like"/>
    <property type="match status" value="1"/>
</dbReference>
<protein>
    <submittedName>
        <fullName evidence="9">L,D-transpeptidase family protein</fullName>
    </submittedName>
</protein>